<feature type="domain" description="FANCL C-terminal" evidence="1">
    <location>
        <begin position="248"/>
        <end position="312"/>
    </location>
</feature>
<dbReference type="SUPFAM" id="SSF57850">
    <property type="entry name" value="RING/U-box"/>
    <property type="match status" value="1"/>
</dbReference>
<dbReference type="Gene3D" id="3.30.40.10">
    <property type="entry name" value="Zinc/RING finger domain, C3HC4 (zinc finger)"/>
    <property type="match status" value="1"/>
</dbReference>
<dbReference type="InterPro" id="IPR044037">
    <property type="entry name" value="FANCL_d3"/>
</dbReference>
<dbReference type="GO" id="GO:0043240">
    <property type="term" value="C:Fanconi anaemia nuclear complex"/>
    <property type="evidence" value="ECO:0007669"/>
    <property type="project" value="InterPro"/>
</dbReference>
<evidence type="ECO:0008006" key="5">
    <source>
        <dbReference type="Google" id="ProtNLM"/>
    </source>
</evidence>
<evidence type="ECO:0000313" key="3">
    <source>
        <dbReference type="EMBL" id="KAG6442295.1"/>
    </source>
</evidence>
<keyword evidence="4" id="KW-1185">Reference proteome</keyword>
<dbReference type="OrthoDB" id="10263265at2759"/>
<dbReference type="InterPro" id="IPR026848">
    <property type="entry name" value="Fancl"/>
</dbReference>
<protein>
    <recommendedName>
        <fullName evidence="5">E3 ubiquitin-protein ligase FANCL</fullName>
    </recommendedName>
</protein>
<dbReference type="SMART" id="SM01197">
    <property type="entry name" value="FANCL_C"/>
    <property type="match status" value="1"/>
</dbReference>
<reference evidence="3" key="1">
    <citation type="journal article" date="2016" name="Insect Biochem. Mol. Biol.">
        <title>Multifaceted biological insights from a draft genome sequence of the tobacco hornworm moth, Manduca sexta.</title>
        <authorList>
            <person name="Kanost M.R."/>
            <person name="Arrese E.L."/>
            <person name="Cao X."/>
            <person name="Chen Y.R."/>
            <person name="Chellapilla S."/>
            <person name="Goldsmith M.R."/>
            <person name="Grosse-Wilde E."/>
            <person name="Heckel D.G."/>
            <person name="Herndon N."/>
            <person name="Jiang H."/>
            <person name="Papanicolaou A."/>
            <person name="Qu J."/>
            <person name="Soulages J.L."/>
            <person name="Vogel H."/>
            <person name="Walters J."/>
            <person name="Waterhouse R.M."/>
            <person name="Ahn S.J."/>
            <person name="Almeida F.C."/>
            <person name="An C."/>
            <person name="Aqrawi P."/>
            <person name="Bretschneider A."/>
            <person name="Bryant W.B."/>
            <person name="Bucks S."/>
            <person name="Chao H."/>
            <person name="Chevignon G."/>
            <person name="Christen J.M."/>
            <person name="Clarke D.F."/>
            <person name="Dittmer N.T."/>
            <person name="Ferguson L.C.F."/>
            <person name="Garavelou S."/>
            <person name="Gordon K.H.J."/>
            <person name="Gunaratna R.T."/>
            <person name="Han Y."/>
            <person name="Hauser F."/>
            <person name="He Y."/>
            <person name="Heidel-Fischer H."/>
            <person name="Hirsh A."/>
            <person name="Hu Y."/>
            <person name="Jiang H."/>
            <person name="Kalra D."/>
            <person name="Klinner C."/>
            <person name="Konig C."/>
            <person name="Kovar C."/>
            <person name="Kroll A.R."/>
            <person name="Kuwar S.S."/>
            <person name="Lee S.L."/>
            <person name="Lehman R."/>
            <person name="Li K."/>
            <person name="Li Z."/>
            <person name="Liang H."/>
            <person name="Lovelace S."/>
            <person name="Lu Z."/>
            <person name="Mansfield J.H."/>
            <person name="McCulloch K.J."/>
            <person name="Mathew T."/>
            <person name="Morton B."/>
            <person name="Muzny D.M."/>
            <person name="Neunemann D."/>
            <person name="Ongeri F."/>
            <person name="Pauchet Y."/>
            <person name="Pu L.L."/>
            <person name="Pyrousis I."/>
            <person name="Rao X.J."/>
            <person name="Redding A."/>
            <person name="Roesel C."/>
            <person name="Sanchez-Gracia A."/>
            <person name="Schaack S."/>
            <person name="Shukla A."/>
            <person name="Tetreau G."/>
            <person name="Wang Y."/>
            <person name="Xiong G.H."/>
            <person name="Traut W."/>
            <person name="Walsh T.K."/>
            <person name="Worley K.C."/>
            <person name="Wu D."/>
            <person name="Wu W."/>
            <person name="Wu Y.Q."/>
            <person name="Zhang X."/>
            <person name="Zou Z."/>
            <person name="Zucker H."/>
            <person name="Briscoe A.D."/>
            <person name="Burmester T."/>
            <person name="Clem R.J."/>
            <person name="Feyereisen R."/>
            <person name="Grimmelikhuijzen C.J.P."/>
            <person name="Hamodrakas S.J."/>
            <person name="Hansson B.S."/>
            <person name="Huguet E."/>
            <person name="Jermiin L.S."/>
            <person name="Lan Q."/>
            <person name="Lehman H.K."/>
            <person name="Lorenzen M."/>
            <person name="Merzendorfer H."/>
            <person name="Michalopoulos I."/>
            <person name="Morton D.B."/>
            <person name="Muthukrishnan S."/>
            <person name="Oakeshott J.G."/>
            <person name="Palmer W."/>
            <person name="Park Y."/>
            <person name="Passarelli A.L."/>
            <person name="Rozas J."/>
            <person name="Schwartz L.M."/>
            <person name="Smith W."/>
            <person name="Southgate A."/>
            <person name="Vilcinskas A."/>
            <person name="Vogt R."/>
            <person name="Wang P."/>
            <person name="Werren J."/>
            <person name="Yu X.Q."/>
            <person name="Zhou J.J."/>
            <person name="Brown S.J."/>
            <person name="Scherer S.E."/>
            <person name="Richards S."/>
            <person name="Blissard G.W."/>
        </authorList>
    </citation>
    <scope>NUCLEOTIDE SEQUENCE</scope>
</reference>
<dbReference type="GO" id="GO:0006513">
    <property type="term" value="P:protein monoubiquitination"/>
    <property type="evidence" value="ECO:0007669"/>
    <property type="project" value="TreeGrafter"/>
</dbReference>
<reference evidence="3" key="2">
    <citation type="submission" date="2020-12" db="EMBL/GenBank/DDBJ databases">
        <authorList>
            <person name="Kanost M."/>
        </authorList>
    </citation>
    <scope>NUCLEOTIDE SEQUENCE</scope>
</reference>
<gene>
    <name evidence="3" type="ORF">O3G_MSEX002169</name>
</gene>
<name>A0A922CCW3_MANSE</name>
<organism evidence="3 4">
    <name type="scientific">Manduca sexta</name>
    <name type="common">Tobacco hawkmoth</name>
    <name type="synonym">Tobacco hornworm</name>
    <dbReference type="NCBI Taxonomy" id="7130"/>
    <lineage>
        <taxon>Eukaryota</taxon>
        <taxon>Metazoa</taxon>
        <taxon>Ecdysozoa</taxon>
        <taxon>Arthropoda</taxon>
        <taxon>Hexapoda</taxon>
        <taxon>Insecta</taxon>
        <taxon>Pterygota</taxon>
        <taxon>Neoptera</taxon>
        <taxon>Endopterygota</taxon>
        <taxon>Lepidoptera</taxon>
        <taxon>Glossata</taxon>
        <taxon>Ditrysia</taxon>
        <taxon>Bombycoidea</taxon>
        <taxon>Sphingidae</taxon>
        <taxon>Sphinginae</taxon>
        <taxon>Sphingini</taxon>
        <taxon>Manduca</taxon>
    </lineage>
</organism>
<dbReference type="CDD" id="cd23832">
    <property type="entry name" value="DRWD-C_FANCL"/>
    <property type="match status" value="1"/>
</dbReference>
<dbReference type="EMBL" id="JH668291">
    <property type="protein sequence ID" value="KAG6442295.1"/>
    <property type="molecule type" value="Genomic_DNA"/>
</dbReference>
<dbReference type="InterPro" id="IPR043003">
    <property type="entry name" value="FANCL_d3_sf"/>
</dbReference>
<dbReference type="GO" id="GO:0061630">
    <property type="term" value="F:ubiquitin protein ligase activity"/>
    <property type="evidence" value="ECO:0007669"/>
    <property type="project" value="TreeGrafter"/>
</dbReference>
<dbReference type="Proteomes" id="UP000791440">
    <property type="component" value="Unassembled WGS sequence"/>
</dbReference>
<sequence length="318" mass="36692">MDTFGWDQNDETIRKLLFGNDTENLLDHLNRLHCLIQNCVLNEDTLHLIDVNLLEEIKKFINRDNVSLHFGRSLRDMKCVIRDQAFRQHEIFITYTNPGKLRVSSNQLPYSNLQEREYSSLDDIISAFNKYINELAFYFQQLELIDEYCTVVEPARPSFKDDYRKILLDDRVWLHVEVTPEGLATNIQLVGQAEKWQNKLQEGLLSWDHDKNIVNNIMSVFNITEFPKDTINIGVSVEEDFKTDSPICSICLCTELPDVIGVPQPLCQNNKCGVYYHRNCLYQWLLACAGNRPPAFGVATGSCPTCLQPIACNEKDSY</sequence>
<dbReference type="InterPro" id="IPR026850">
    <property type="entry name" value="FANCL_C"/>
</dbReference>
<comment type="caution">
    <text evidence="3">The sequence shown here is derived from an EMBL/GenBank/DDBJ whole genome shotgun (WGS) entry which is preliminary data.</text>
</comment>
<dbReference type="PANTHER" id="PTHR13206:SF0">
    <property type="entry name" value="E3 UBIQUITIN-PROTEIN LIGASE FANCL"/>
    <property type="match status" value="1"/>
</dbReference>
<dbReference type="GO" id="GO:0036297">
    <property type="term" value="P:interstrand cross-link repair"/>
    <property type="evidence" value="ECO:0007669"/>
    <property type="project" value="InterPro"/>
</dbReference>
<dbReference type="AlphaFoldDB" id="A0A922CCW3"/>
<proteinExistence type="predicted"/>
<dbReference type="Gene3D" id="3.10.110.20">
    <property type="entry name" value="RWD domain-like"/>
    <property type="match status" value="1"/>
</dbReference>
<feature type="domain" description="FANCL UBC-like" evidence="2">
    <location>
        <begin position="138"/>
        <end position="228"/>
    </location>
</feature>
<accession>A0A922CCW3</accession>
<dbReference type="Pfam" id="PF11793">
    <property type="entry name" value="FANCL_C"/>
    <property type="match status" value="1"/>
</dbReference>
<evidence type="ECO:0000259" key="2">
    <source>
        <dbReference type="Pfam" id="PF18891"/>
    </source>
</evidence>
<evidence type="ECO:0000259" key="1">
    <source>
        <dbReference type="Pfam" id="PF11793"/>
    </source>
</evidence>
<dbReference type="Pfam" id="PF18891">
    <property type="entry name" value="FANCL_d3"/>
    <property type="match status" value="1"/>
</dbReference>
<evidence type="ECO:0000313" key="4">
    <source>
        <dbReference type="Proteomes" id="UP000791440"/>
    </source>
</evidence>
<dbReference type="PANTHER" id="PTHR13206">
    <property type="entry name" value="UBIQUITIN LIGASE PROTEIN PHF9 FANCONI ANEMIA GROUP L PROTEIN"/>
    <property type="match status" value="1"/>
</dbReference>
<dbReference type="InterPro" id="IPR013083">
    <property type="entry name" value="Znf_RING/FYVE/PHD"/>
</dbReference>